<name>A0ABT8J0S6_9MICO</name>
<dbReference type="Pfam" id="PF07722">
    <property type="entry name" value="Peptidase_C26"/>
    <property type="match status" value="1"/>
</dbReference>
<dbReference type="InterPro" id="IPR029062">
    <property type="entry name" value="Class_I_gatase-like"/>
</dbReference>
<dbReference type="InterPro" id="IPR011697">
    <property type="entry name" value="Peptidase_C26"/>
</dbReference>
<dbReference type="PANTHER" id="PTHR43235">
    <property type="entry name" value="GLUTAMINE AMIDOTRANSFERASE PB2B2.05-RELATED"/>
    <property type="match status" value="1"/>
</dbReference>
<keyword evidence="1" id="KW-0378">Hydrolase</keyword>
<dbReference type="Gene3D" id="3.40.50.880">
    <property type="match status" value="1"/>
</dbReference>
<dbReference type="Proteomes" id="UP001174210">
    <property type="component" value="Unassembled WGS sequence"/>
</dbReference>
<proteinExistence type="predicted"/>
<evidence type="ECO:0000313" key="1">
    <source>
        <dbReference type="EMBL" id="MDN4598684.1"/>
    </source>
</evidence>
<dbReference type="PROSITE" id="PS51273">
    <property type="entry name" value="GATASE_TYPE_1"/>
    <property type="match status" value="1"/>
</dbReference>
<protein>
    <submittedName>
        <fullName evidence="1">Gamma-glutamyl-gamma-aminobutyrate hydrolase family protein</fullName>
    </submittedName>
</protein>
<reference evidence="1" key="1">
    <citation type="submission" date="2023-03" db="EMBL/GenBank/DDBJ databases">
        <title>MT1 and MT2 Draft Genomes of Novel Species.</title>
        <authorList>
            <person name="Venkateswaran K."/>
        </authorList>
    </citation>
    <scope>NUCLEOTIDE SEQUENCE</scope>
    <source>
        <strain evidence="1">F6_8S_P_1A</strain>
    </source>
</reference>
<sequence>MSLQPTLAVVEATRFRGHDPAYHDYVQLLVGNVIAAANEDGWNVRRLAADAGTDRLLEATADVDAVVIVGGEDIHPSFYGAETGYANESRHLPEADAAQIALVHRALERRLPLLGICRGLQIVNVALGGTLVQDLGQECDHVNRGVPIPQVLTTHTVLPEDGSRVAELLGSGPVPVRSAHHQAVDALGAGLVVTARSHDGHVEAIEHAEAPVLAVQWHPEDVAAPAGQVSALLTALAPQATRVPALALA</sequence>
<gene>
    <name evidence="1" type="ORF">P5G59_16140</name>
</gene>
<evidence type="ECO:0000313" key="2">
    <source>
        <dbReference type="Proteomes" id="UP001174210"/>
    </source>
</evidence>
<dbReference type="InterPro" id="IPR044668">
    <property type="entry name" value="PuuD-like"/>
</dbReference>
<dbReference type="SUPFAM" id="SSF52317">
    <property type="entry name" value="Class I glutamine amidotransferase-like"/>
    <property type="match status" value="1"/>
</dbReference>
<keyword evidence="2" id="KW-1185">Reference proteome</keyword>
<dbReference type="PANTHER" id="PTHR43235:SF1">
    <property type="entry name" value="GLUTAMINE AMIDOTRANSFERASE PB2B2.05-RELATED"/>
    <property type="match status" value="1"/>
</dbReference>
<dbReference type="GO" id="GO:0016787">
    <property type="term" value="F:hydrolase activity"/>
    <property type="evidence" value="ECO:0007669"/>
    <property type="project" value="UniProtKB-KW"/>
</dbReference>
<organism evidence="1 2">
    <name type="scientific">Leifsonia virtsii</name>
    <dbReference type="NCBI Taxonomy" id="3035915"/>
    <lineage>
        <taxon>Bacteria</taxon>
        <taxon>Bacillati</taxon>
        <taxon>Actinomycetota</taxon>
        <taxon>Actinomycetes</taxon>
        <taxon>Micrococcales</taxon>
        <taxon>Microbacteriaceae</taxon>
        <taxon>Leifsonia</taxon>
    </lineage>
</organism>
<dbReference type="EMBL" id="JAROCB010000004">
    <property type="protein sequence ID" value="MDN4598684.1"/>
    <property type="molecule type" value="Genomic_DNA"/>
</dbReference>
<accession>A0ABT8J0S6</accession>
<dbReference type="RefSeq" id="WP_301220030.1">
    <property type="nucleotide sequence ID" value="NZ_JAROCB010000004.1"/>
</dbReference>
<comment type="caution">
    <text evidence="1">The sequence shown here is derived from an EMBL/GenBank/DDBJ whole genome shotgun (WGS) entry which is preliminary data.</text>
</comment>